<dbReference type="Proteomes" id="UP000751190">
    <property type="component" value="Unassembled WGS sequence"/>
</dbReference>
<feature type="region of interest" description="Disordered" evidence="1">
    <location>
        <begin position="81"/>
        <end position="115"/>
    </location>
</feature>
<comment type="caution">
    <text evidence="3">The sequence shown here is derived from an EMBL/GenBank/DDBJ whole genome shotgun (WGS) entry which is preliminary data.</text>
</comment>
<dbReference type="EMBL" id="JAGTXO010000005">
    <property type="protein sequence ID" value="KAG8468017.1"/>
    <property type="molecule type" value="Genomic_DNA"/>
</dbReference>
<accession>A0A8J5XTB6</accession>
<sequence length="115" mass="13399">MGTREWLAKVAPQTQPRLVDGKWQRPLLGAIARSQIIKKALAAGVVELEPTRPYIPVFKGHKHERLAPIREATIAEKMKAMPERMREHREARRNARRNLKQQEREKKGLPPYIYD</sequence>
<protein>
    <recommendedName>
        <fullName evidence="2">Large ribosomal subunit protein mL59 domain-containing protein</fullName>
    </recommendedName>
</protein>
<dbReference type="Pfam" id="PF18126">
    <property type="entry name" value="Mitoc_mL59"/>
    <property type="match status" value="1"/>
</dbReference>
<feature type="compositionally biased region" description="Basic and acidic residues" evidence="1">
    <location>
        <begin position="81"/>
        <end position="93"/>
    </location>
</feature>
<dbReference type="InterPro" id="IPR040922">
    <property type="entry name" value="Ribosomal_mL59_dom"/>
</dbReference>
<feature type="domain" description="Large ribosomal subunit protein mL59" evidence="2">
    <location>
        <begin position="19"/>
        <end position="90"/>
    </location>
</feature>
<evidence type="ECO:0000313" key="4">
    <source>
        <dbReference type="Proteomes" id="UP000751190"/>
    </source>
</evidence>
<reference evidence="3" key="1">
    <citation type="submission" date="2021-05" db="EMBL/GenBank/DDBJ databases">
        <title>The genome of the haptophyte Pavlova lutheri (Diacronema luteri, Pavlovales) - a model for lipid biosynthesis in eukaryotic algae.</title>
        <authorList>
            <person name="Hulatt C.J."/>
            <person name="Posewitz M.C."/>
        </authorList>
    </citation>
    <scope>NUCLEOTIDE SEQUENCE</scope>
    <source>
        <strain evidence="3">NIVA-4/92</strain>
    </source>
</reference>
<dbReference type="AlphaFoldDB" id="A0A8J5XTB6"/>
<organism evidence="3 4">
    <name type="scientific">Diacronema lutheri</name>
    <name type="common">Unicellular marine alga</name>
    <name type="synonym">Monochrysis lutheri</name>
    <dbReference type="NCBI Taxonomy" id="2081491"/>
    <lineage>
        <taxon>Eukaryota</taxon>
        <taxon>Haptista</taxon>
        <taxon>Haptophyta</taxon>
        <taxon>Pavlovophyceae</taxon>
        <taxon>Pavlovales</taxon>
        <taxon>Pavlovaceae</taxon>
        <taxon>Diacronema</taxon>
    </lineage>
</organism>
<name>A0A8J5XTB6_DIALT</name>
<gene>
    <name evidence="3" type="ORF">KFE25_007069</name>
</gene>
<keyword evidence="4" id="KW-1185">Reference proteome</keyword>
<dbReference type="OrthoDB" id="10418891at2759"/>
<proteinExistence type="predicted"/>
<evidence type="ECO:0000256" key="1">
    <source>
        <dbReference type="SAM" id="MobiDB-lite"/>
    </source>
</evidence>
<evidence type="ECO:0000313" key="3">
    <source>
        <dbReference type="EMBL" id="KAG8468017.1"/>
    </source>
</evidence>
<evidence type="ECO:0000259" key="2">
    <source>
        <dbReference type="Pfam" id="PF18126"/>
    </source>
</evidence>